<evidence type="ECO:0000256" key="1">
    <source>
        <dbReference type="SAM" id="Phobius"/>
    </source>
</evidence>
<protein>
    <submittedName>
        <fullName evidence="2">Uncharacterized protein</fullName>
    </submittedName>
</protein>
<feature type="transmembrane region" description="Helical" evidence="1">
    <location>
        <begin position="58"/>
        <end position="77"/>
    </location>
</feature>
<keyword evidence="1" id="KW-0812">Transmembrane</keyword>
<dbReference type="RefSeq" id="WP_311384832.1">
    <property type="nucleotide sequence ID" value="NZ_JAVRHU010000001.1"/>
</dbReference>
<comment type="caution">
    <text evidence="2">The sequence shown here is derived from an EMBL/GenBank/DDBJ whole genome shotgun (WGS) entry which is preliminary data.</text>
</comment>
<reference evidence="2 3" key="1">
    <citation type="submission" date="2023-09" db="EMBL/GenBank/DDBJ databases">
        <authorList>
            <person name="Rey-Velasco X."/>
        </authorList>
    </citation>
    <scope>NUCLEOTIDE SEQUENCE [LARGE SCALE GENOMIC DNA]</scope>
    <source>
        <strain evidence="2 3">P007</strain>
    </source>
</reference>
<accession>A0ABU3BGD0</accession>
<keyword evidence="1" id="KW-1133">Transmembrane helix</keyword>
<dbReference type="EMBL" id="JAVRHU010000001">
    <property type="protein sequence ID" value="MDT0621202.1"/>
    <property type="molecule type" value="Genomic_DNA"/>
</dbReference>
<sequence length="105" mass="12022">MNDKKNTSKFIDELLDTPLVLDKVNTPAFFKDKVLNKLSQSSTEKSATDWLFWFTPKYQIAAMVLFVMLNLIALYNYSASNKEVELQNYAQAYGLSNTIQDSILN</sequence>
<evidence type="ECO:0000313" key="2">
    <source>
        <dbReference type="EMBL" id="MDT0621202.1"/>
    </source>
</evidence>
<gene>
    <name evidence="2" type="ORF">RM520_06180</name>
</gene>
<keyword evidence="1" id="KW-0472">Membrane</keyword>
<keyword evidence="3" id="KW-1185">Reference proteome</keyword>
<proteinExistence type="predicted"/>
<evidence type="ECO:0000313" key="3">
    <source>
        <dbReference type="Proteomes" id="UP001250662"/>
    </source>
</evidence>
<organism evidence="2 3">
    <name type="scientific">Croceitalea vernalis</name>
    <dbReference type="NCBI Taxonomy" id="3075599"/>
    <lineage>
        <taxon>Bacteria</taxon>
        <taxon>Pseudomonadati</taxon>
        <taxon>Bacteroidota</taxon>
        <taxon>Flavobacteriia</taxon>
        <taxon>Flavobacteriales</taxon>
        <taxon>Flavobacteriaceae</taxon>
        <taxon>Croceitalea</taxon>
    </lineage>
</organism>
<dbReference type="Proteomes" id="UP001250662">
    <property type="component" value="Unassembled WGS sequence"/>
</dbReference>
<name>A0ABU3BGD0_9FLAO</name>